<dbReference type="Proteomes" id="UP000750522">
    <property type="component" value="Unassembled WGS sequence"/>
</dbReference>
<sequence>MFTNVRNSLFSLFRAAPAQTQLKSSLRFKHEYAPRFTNPGKKHKGRVPVRIGGSIKGSTLQFGQYGLRLKSDGVRLAAIQLKEADNWLMRTVRPSGGKLIRRLQTNIAVCTKGNETRMGKGKGPFDYWAVRVPTGKILFEINAPTLHEKVARDAFRIAADKLPGIYEFVTLNSLPKAGFDRVTAVKPTENAVEKMKANPDRKLANALKGNDEFYKLYRR</sequence>
<dbReference type="OrthoDB" id="268521at2759"/>
<dbReference type="PANTHER" id="PTHR12220">
    <property type="entry name" value="50S/60S RIBOSOMAL PROTEIN L16"/>
    <property type="match status" value="1"/>
</dbReference>
<evidence type="ECO:0000256" key="1">
    <source>
        <dbReference type="ARBA" id="ARBA00008931"/>
    </source>
</evidence>
<dbReference type="GO" id="GO:0019843">
    <property type="term" value="F:rRNA binding"/>
    <property type="evidence" value="ECO:0007669"/>
    <property type="project" value="InterPro"/>
</dbReference>
<dbReference type="Pfam" id="PF00252">
    <property type="entry name" value="Ribosomal_L16"/>
    <property type="match status" value="1"/>
</dbReference>
<dbReference type="EMBL" id="CCBN010000004">
    <property type="protein sequence ID" value="CDO52942.1"/>
    <property type="molecule type" value="Genomic_DNA"/>
</dbReference>
<dbReference type="Gene3D" id="3.90.1170.10">
    <property type="entry name" value="Ribosomal protein L10e/L16"/>
    <property type="match status" value="1"/>
</dbReference>
<dbReference type="NCBIfam" id="TIGR01164">
    <property type="entry name" value="rplP_bact"/>
    <property type="match status" value="1"/>
</dbReference>
<dbReference type="InterPro" id="IPR000114">
    <property type="entry name" value="Ribosomal_uL16_bact-type"/>
</dbReference>
<dbReference type="GO" id="GO:0005762">
    <property type="term" value="C:mitochondrial large ribosomal subunit"/>
    <property type="evidence" value="ECO:0007669"/>
    <property type="project" value="TreeGrafter"/>
</dbReference>
<dbReference type="InterPro" id="IPR047873">
    <property type="entry name" value="Ribosomal_uL16"/>
</dbReference>
<dbReference type="AlphaFoldDB" id="A0A0J9X6Z5"/>
<dbReference type="InterPro" id="IPR020798">
    <property type="entry name" value="Ribosomal_uL16_CS"/>
</dbReference>
<reference evidence="5 7" key="1">
    <citation type="submission" date="2014-03" db="EMBL/GenBank/DDBJ databases">
        <authorList>
            <person name="Casaregola S."/>
        </authorList>
    </citation>
    <scope>NUCLEOTIDE SEQUENCE [LARGE SCALE GENOMIC DNA]</scope>
    <source>
        <strain evidence="5 7">CLIB 918</strain>
    </source>
</reference>
<accession>A0A0J9X6Z5</accession>
<dbReference type="CDD" id="cd01433">
    <property type="entry name" value="Ribosomal_L16_L10e"/>
    <property type="match status" value="1"/>
</dbReference>
<dbReference type="EMBL" id="QQZK01000006">
    <property type="protein sequence ID" value="KAF5104561.1"/>
    <property type="molecule type" value="Genomic_DNA"/>
</dbReference>
<evidence type="ECO:0000256" key="2">
    <source>
        <dbReference type="ARBA" id="ARBA00022980"/>
    </source>
</evidence>
<proteinExistence type="inferred from homology"/>
<evidence type="ECO:0000256" key="4">
    <source>
        <dbReference type="RuleBase" id="RU004413"/>
    </source>
</evidence>
<keyword evidence="2 4" id="KW-0689">Ribosomal protein</keyword>
<dbReference type="GO" id="GO:0032543">
    <property type="term" value="P:mitochondrial translation"/>
    <property type="evidence" value="ECO:0007669"/>
    <property type="project" value="TreeGrafter"/>
</dbReference>
<reference evidence="6" key="3">
    <citation type="submission" date="2020-01" db="EMBL/GenBank/DDBJ databases">
        <authorList>
            <person name="Perkins V."/>
            <person name="Lessard M.-H."/>
            <person name="Dugat-Bony E."/>
            <person name="Frenette M."/>
            <person name="Labrie S."/>
        </authorList>
    </citation>
    <scope>NUCLEOTIDE SEQUENCE</scope>
    <source>
        <strain evidence="6">LMA-70</strain>
    </source>
</reference>
<comment type="caution">
    <text evidence="5">The sequence shown here is derived from an EMBL/GenBank/DDBJ whole genome shotgun (WGS) entry which is preliminary data.</text>
</comment>
<keyword evidence="7" id="KW-1185">Reference proteome</keyword>
<comment type="similarity">
    <text evidence="1 4">Belongs to the universal ribosomal protein uL16 family.</text>
</comment>
<dbReference type="Proteomes" id="UP000242525">
    <property type="component" value="Unassembled WGS sequence"/>
</dbReference>
<organism evidence="5 7">
    <name type="scientific">Geotrichum candidum</name>
    <name type="common">Oospora lactis</name>
    <name type="synonym">Dipodascus geotrichum</name>
    <dbReference type="NCBI Taxonomy" id="1173061"/>
    <lineage>
        <taxon>Eukaryota</taxon>
        <taxon>Fungi</taxon>
        <taxon>Dikarya</taxon>
        <taxon>Ascomycota</taxon>
        <taxon>Saccharomycotina</taxon>
        <taxon>Dipodascomycetes</taxon>
        <taxon>Dipodascales</taxon>
        <taxon>Dipodascaceae</taxon>
        <taxon>Geotrichum</taxon>
    </lineage>
</organism>
<reference evidence="6" key="2">
    <citation type="journal article" date="2020" name="Front. Microbiol.">
        <title>Phenotypic and Genetic Characterization of the Cheese Ripening Yeast Geotrichum candidum.</title>
        <authorList>
            <person name="Perkins V."/>
            <person name="Vignola S."/>
            <person name="Lessard M.H."/>
            <person name="Plante P.L."/>
            <person name="Corbeil J."/>
            <person name="Dugat-Bony E."/>
            <person name="Frenette M."/>
            <person name="Labrie S."/>
        </authorList>
    </citation>
    <scope>NUCLEOTIDE SEQUENCE</scope>
    <source>
        <strain evidence="6">LMA-70</strain>
    </source>
</reference>
<name>A0A0J9X6Z5_GEOCN</name>
<evidence type="ECO:0000256" key="3">
    <source>
        <dbReference type="ARBA" id="ARBA00023274"/>
    </source>
</evidence>
<dbReference type="PROSITE" id="PS00701">
    <property type="entry name" value="RIBOSOMAL_L16_2"/>
    <property type="match status" value="1"/>
</dbReference>
<evidence type="ECO:0000313" key="6">
    <source>
        <dbReference type="EMBL" id="KAF5104561.1"/>
    </source>
</evidence>
<protein>
    <submittedName>
        <fullName evidence="5">Similar to Saccharomyces cerevisiae YBL038W MRPL16 Mitochondrial ribosomal protein of the large subunit</fullName>
    </submittedName>
</protein>
<keyword evidence="3 4" id="KW-0687">Ribonucleoprotein</keyword>
<dbReference type="PRINTS" id="PR00060">
    <property type="entry name" value="RIBOSOMALL16"/>
</dbReference>
<evidence type="ECO:0000313" key="7">
    <source>
        <dbReference type="Proteomes" id="UP000242525"/>
    </source>
</evidence>
<dbReference type="PANTHER" id="PTHR12220:SF13">
    <property type="entry name" value="LARGE RIBOSOMAL SUBUNIT PROTEIN UL16M"/>
    <property type="match status" value="1"/>
</dbReference>
<dbReference type="SUPFAM" id="SSF54686">
    <property type="entry name" value="Ribosomal protein L16p/L10e"/>
    <property type="match status" value="1"/>
</dbReference>
<dbReference type="InterPro" id="IPR036920">
    <property type="entry name" value="Ribosomal_uL16_sf"/>
</dbReference>
<gene>
    <name evidence="5" type="ORF">BN980_GECA04s01891g</name>
    <name evidence="6" type="ORF">DV451_000474</name>
</gene>
<dbReference type="GO" id="GO:0003735">
    <property type="term" value="F:structural constituent of ribosome"/>
    <property type="evidence" value="ECO:0007669"/>
    <property type="project" value="InterPro"/>
</dbReference>
<dbReference type="STRING" id="1173061.A0A0J9X6Z5"/>
<dbReference type="InterPro" id="IPR016180">
    <property type="entry name" value="Ribosomal_uL16_dom"/>
</dbReference>
<evidence type="ECO:0000313" key="5">
    <source>
        <dbReference type="EMBL" id="CDO52942.1"/>
    </source>
</evidence>